<proteinExistence type="predicted"/>
<reference evidence="2" key="1">
    <citation type="journal article" date="2020" name="Stud. Mycol.">
        <title>101 Dothideomycetes genomes: a test case for predicting lifestyles and emergence of pathogens.</title>
        <authorList>
            <person name="Haridas S."/>
            <person name="Albert R."/>
            <person name="Binder M."/>
            <person name="Bloem J."/>
            <person name="Labutti K."/>
            <person name="Salamov A."/>
            <person name="Andreopoulos B."/>
            <person name="Baker S."/>
            <person name="Barry K."/>
            <person name="Bills G."/>
            <person name="Bluhm B."/>
            <person name="Cannon C."/>
            <person name="Castanera R."/>
            <person name="Culley D."/>
            <person name="Daum C."/>
            <person name="Ezra D."/>
            <person name="Gonzalez J."/>
            <person name="Henrissat B."/>
            <person name="Kuo A."/>
            <person name="Liang C."/>
            <person name="Lipzen A."/>
            <person name="Lutzoni F."/>
            <person name="Magnuson J."/>
            <person name="Mondo S."/>
            <person name="Nolan M."/>
            <person name="Ohm R."/>
            <person name="Pangilinan J."/>
            <person name="Park H.-J."/>
            <person name="Ramirez L."/>
            <person name="Alfaro M."/>
            <person name="Sun H."/>
            <person name="Tritt A."/>
            <person name="Yoshinaga Y."/>
            <person name="Zwiers L.-H."/>
            <person name="Turgeon B."/>
            <person name="Goodwin S."/>
            <person name="Spatafora J."/>
            <person name="Crous P."/>
            <person name="Grigoriev I."/>
        </authorList>
    </citation>
    <scope>NUCLEOTIDE SEQUENCE</scope>
    <source>
        <strain evidence="2">CBS 110217</strain>
    </source>
</reference>
<dbReference type="AlphaFoldDB" id="A0A9P4LS28"/>
<evidence type="ECO:0000313" key="3">
    <source>
        <dbReference type="Proteomes" id="UP000799777"/>
    </source>
</evidence>
<sequence length="119" mass="12705">MGNLCGKQSKDNFEGQGRTLDSAPAPATKASVPPNVASAPKIKVGGPDRTLGPSNAVDDARVAAAAAAEARNNKVPTGDLQQRLVREKRLKRDEWLQQAANDTQRARAADQAKEIQNYN</sequence>
<protein>
    <submittedName>
        <fullName evidence="2">Uncharacterized protein</fullName>
    </submittedName>
</protein>
<dbReference type="EMBL" id="ML978159">
    <property type="protein sequence ID" value="KAF2035025.1"/>
    <property type="molecule type" value="Genomic_DNA"/>
</dbReference>
<comment type="caution">
    <text evidence="2">The sequence shown here is derived from an EMBL/GenBank/DDBJ whole genome shotgun (WGS) entry which is preliminary data.</text>
</comment>
<gene>
    <name evidence="2" type="ORF">EK21DRAFT_55409</name>
</gene>
<name>A0A9P4LS28_9PLEO</name>
<keyword evidence="3" id="KW-1185">Reference proteome</keyword>
<organism evidence="2 3">
    <name type="scientific">Setomelanomma holmii</name>
    <dbReference type="NCBI Taxonomy" id="210430"/>
    <lineage>
        <taxon>Eukaryota</taxon>
        <taxon>Fungi</taxon>
        <taxon>Dikarya</taxon>
        <taxon>Ascomycota</taxon>
        <taxon>Pezizomycotina</taxon>
        <taxon>Dothideomycetes</taxon>
        <taxon>Pleosporomycetidae</taxon>
        <taxon>Pleosporales</taxon>
        <taxon>Pleosporineae</taxon>
        <taxon>Phaeosphaeriaceae</taxon>
        <taxon>Setomelanomma</taxon>
    </lineage>
</organism>
<evidence type="ECO:0000313" key="2">
    <source>
        <dbReference type="EMBL" id="KAF2035025.1"/>
    </source>
</evidence>
<accession>A0A9P4LS28</accession>
<feature type="region of interest" description="Disordered" evidence="1">
    <location>
        <begin position="1"/>
        <end position="54"/>
    </location>
</feature>
<dbReference type="Proteomes" id="UP000799777">
    <property type="component" value="Unassembled WGS sequence"/>
</dbReference>
<dbReference type="OrthoDB" id="5415072at2759"/>
<evidence type="ECO:0000256" key="1">
    <source>
        <dbReference type="SAM" id="MobiDB-lite"/>
    </source>
</evidence>